<comment type="caution">
    <text evidence="2">The sequence shown here is derived from an EMBL/GenBank/DDBJ whole genome shotgun (WGS) entry which is preliminary data.</text>
</comment>
<proteinExistence type="predicted"/>
<dbReference type="InterPro" id="IPR036034">
    <property type="entry name" value="PDZ_sf"/>
</dbReference>
<organism evidence="2 3">
    <name type="scientific">Arctia plantaginis</name>
    <name type="common">Wood tiger moth</name>
    <name type="synonym">Phalaena plantaginis</name>
    <dbReference type="NCBI Taxonomy" id="874455"/>
    <lineage>
        <taxon>Eukaryota</taxon>
        <taxon>Metazoa</taxon>
        <taxon>Ecdysozoa</taxon>
        <taxon>Arthropoda</taxon>
        <taxon>Hexapoda</taxon>
        <taxon>Insecta</taxon>
        <taxon>Pterygota</taxon>
        <taxon>Neoptera</taxon>
        <taxon>Endopterygota</taxon>
        <taxon>Lepidoptera</taxon>
        <taxon>Glossata</taxon>
        <taxon>Ditrysia</taxon>
        <taxon>Noctuoidea</taxon>
        <taxon>Erebidae</taxon>
        <taxon>Arctiinae</taxon>
        <taxon>Arctia</taxon>
    </lineage>
</organism>
<keyword evidence="3" id="KW-1185">Reference proteome</keyword>
<dbReference type="InterPro" id="IPR001478">
    <property type="entry name" value="PDZ"/>
</dbReference>
<reference evidence="2 3" key="1">
    <citation type="submission" date="2020-04" db="EMBL/GenBank/DDBJ databases">
        <authorList>
            <person name="Wallbank WR R."/>
            <person name="Pardo Diaz C."/>
            <person name="Kozak K."/>
            <person name="Martin S."/>
            <person name="Jiggins C."/>
            <person name="Moest M."/>
            <person name="Warren A I."/>
            <person name="Byers J.R.P. K."/>
            <person name="Montejo-Kovacevich G."/>
            <person name="Yen C E."/>
        </authorList>
    </citation>
    <scope>NUCLEOTIDE SEQUENCE [LARGE SCALE GENOMIC DNA]</scope>
</reference>
<accession>A0A8S0ZW00</accession>
<dbReference type="PANTHER" id="PTHR19964">
    <property type="entry name" value="MULTIPLE PDZ DOMAIN PROTEIN"/>
    <property type="match status" value="1"/>
</dbReference>
<evidence type="ECO:0000259" key="1">
    <source>
        <dbReference type="PROSITE" id="PS50106"/>
    </source>
</evidence>
<dbReference type="SMART" id="SM00228">
    <property type="entry name" value="PDZ"/>
    <property type="match status" value="1"/>
</dbReference>
<dbReference type="Pfam" id="PF00595">
    <property type="entry name" value="PDZ"/>
    <property type="match status" value="1"/>
</dbReference>
<gene>
    <name evidence="2" type="ORF">APLA_LOCUS7120</name>
</gene>
<dbReference type="AlphaFoldDB" id="A0A8S0ZW00"/>
<evidence type="ECO:0000313" key="3">
    <source>
        <dbReference type="Proteomes" id="UP000494106"/>
    </source>
</evidence>
<dbReference type="Proteomes" id="UP000494106">
    <property type="component" value="Unassembled WGS sequence"/>
</dbReference>
<dbReference type="PROSITE" id="PS50106">
    <property type="entry name" value="PDZ"/>
    <property type="match status" value="1"/>
</dbReference>
<dbReference type="InterPro" id="IPR051342">
    <property type="entry name" value="PDZ_scaffold"/>
</dbReference>
<dbReference type="OrthoDB" id="438726at2759"/>
<dbReference type="PANTHER" id="PTHR19964:SF89">
    <property type="entry name" value="INACTIVATION-NO-AFTER-POTENTIAL D PROTEIN-LIKE PROTEIN"/>
    <property type="match status" value="1"/>
</dbReference>
<name>A0A8S0ZW00_ARCPL</name>
<sequence length="163" mass="17651">MFARVLFCDCQNKVRMTTCLKIMDKIRKKYAGLGDSVLSIRLERTPTAGLGLSLAGHRDRSKMAVFVCGLHPAGAAAKASPPVKVGDEILEVNGIVLHGRCHLNASAIIKGLVGPIFKIILLRRKAALEDVAVKPLTPAQFPVALEEEVSLLIVTVQNTRKED</sequence>
<evidence type="ECO:0000313" key="2">
    <source>
        <dbReference type="EMBL" id="CAB3237772.1"/>
    </source>
</evidence>
<dbReference type="EMBL" id="CADEBC010000495">
    <property type="protein sequence ID" value="CAB3237772.1"/>
    <property type="molecule type" value="Genomic_DNA"/>
</dbReference>
<dbReference type="Gene3D" id="2.30.42.10">
    <property type="match status" value="1"/>
</dbReference>
<dbReference type="SUPFAM" id="SSF50156">
    <property type="entry name" value="PDZ domain-like"/>
    <property type="match status" value="1"/>
</dbReference>
<protein>
    <recommendedName>
        <fullName evidence="1">PDZ domain-containing protein</fullName>
    </recommendedName>
</protein>
<feature type="domain" description="PDZ" evidence="1">
    <location>
        <begin position="39"/>
        <end position="110"/>
    </location>
</feature>